<accession>A0ACB9B9L3</accession>
<comment type="caution">
    <text evidence="1">The sequence shown here is derived from an EMBL/GenBank/DDBJ whole genome shotgun (WGS) entry which is preliminary data.</text>
</comment>
<reference evidence="1 2" key="2">
    <citation type="journal article" date="2022" name="Mol. Ecol. Resour.">
        <title>The genomes of chicory, endive, great burdock and yacon provide insights into Asteraceae paleo-polyploidization history and plant inulin production.</title>
        <authorList>
            <person name="Fan W."/>
            <person name="Wang S."/>
            <person name="Wang H."/>
            <person name="Wang A."/>
            <person name="Jiang F."/>
            <person name="Liu H."/>
            <person name="Zhao H."/>
            <person name="Xu D."/>
            <person name="Zhang Y."/>
        </authorList>
    </citation>
    <scope>NUCLEOTIDE SEQUENCE [LARGE SCALE GENOMIC DNA]</scope>
    <source>
        <strain evidence="2">cv. Niubang</strain>
    </source>
</reference>
<proteinExistence type="predicted"/>
<gene>
    <name evidence="1" type="ORF">L6452_19811</name>
</gene>
<sequence length="370" mass="41209">MDQIRFGGRGSFKGRRRVMSVVEKGDEMDFKKGIQAPRRGFFKGDKSTFGDGRKNGGGKLKINSGREMAWCSHCGKNCNTSRDYTTNNTSCIDCGKVLFEDIYTEEATFVNDAAGEAHLTGNATTKKLIYKNGITKVSHATRHYKEPIVKSSSPGTRKSFPRDGQCCWILLLCQQDTSHGIVEGSESCDDGQQGRETIWCPHCVRNGGTAHDHTTGSVNCVDCGKVLFEEIYTEKATIFRDAAGRSNRNVNAGRIGLEMMICGRKLGLHSSYPDEKDERKQVLDAKRLKPVQTASEAAGQLSMKKPNPMNCTYAIGKAPVNEDDETEDVNEEDDYSETGGHEWRSYDNEQESCSYDYNYDYDAGDENDDY</sequence>
<evidence type="ECO:0000313" key="1">
    <source>
        <dbReference type="EMBL" id="KAI3718926.1"/>
    </source>
</evidence>
<name>A0ACB9B9L3_ARCLA</name>
<evidence type="ECO:0000313" key="2">
    <source>
        <dbReference type="Proteomes" id="UP001055879"/>
    </source>
</evidence>
<protein>
    <submittedName>
        <fullName evidence="1">Uncharacterized protein</fullName>
    </submittedName>
</protein>
<reference evidence="2" key="1">
    <citation type="journal article" date="2022" name="Mol. Ecol. Resour.">
        <title>The genomes of chicory, endive, great burdock and yacon provide insights into Asteraceae palaeo-polyploidization history and plant inulin production.</title>
        <authorList>
            <person name="Fan W."/>
            <person name="Wang S."/>
            <person name="Wang H."/>
            <person name="Wang A."/>
            <person name="Jiang F."/>
            <person name="Liu H."/>
            <person name="Zhao H."/>
            <person name="Xu D."/>
            <person name="Zhang Y."/>
        </authorList>
    </citation>
    <scope>NUCLEOTIDE SEQUENCE [LARGE SCALE GENOMIC DNA]</scope>
    <source>
        <strain evidence="2">cv. Niubang</strain>
    </source>
</reference>
<dbReference type="Proteomes" id="UP001055879">
    <property type="component" value="Linkage Group LG06"/>
</dbReference>
<organism evidence="1 2">
    <name type="scientific">Arctium lappa</name>
    <name type="common">Greater burdock</name>
    <name type="synonym">Lappa major</name>
    <dbReference type="NCBI Taxonomy" id="4217"/>
    <lineage>
        <taxon>Eukaryota</taxon>
        <taxon>Viridiplantae</taxon>
        <taxon>Streptophyta</taxon>
        <taxon>Embryophyta</taxon>
        <taxon>Tracheophyta</taxon>
        <taxon>Spermatophyta</taxon>
        <taxon>Magnoliopsida</taxon>
        <taxon>eudicotyledons</taxon>
        <taxon>Gunneridae</taxon>
        <taxon>Pentapetalae</taxon>
        <taxon>asterids</taxon>
        <taxon>campanulids</taxon>
        <taxon>Asterales</taxon>
        <taxon>Asteraceae</taxon>
        <taxon>Carduoideae</taxon>
        <taxon>Cardueae</taxon>
        <taxon>Arctiinae</taxon>
        <taxon>Arctium</taxon>
    </lineage>
</organism>
<dbReference type="EMBL" id="CM042052">
    <property type="protein sequence ID" value="KAI3718926.1"/>
    <property type="molecule type" value="Genomic_DNA"/>
</dbReference>
<keyword evidence="2" id="KW-1185">Reference proteome</keyword>